<proteinExistence type="predicted"/>
<organism evidence="1 2">
    <name type="scientific">Shewanella violacea (strain JCM 10179 / CIP 106290 / LMG 19151 / DSS12)</name>
    <dbReference type="NCBI Taxonomy" id="637905"/>
    <lineage>
        <taxon>Bacteria</taxon>
        <taxon>Pseudomonadati</taxon>
        <taxon>Pseudomonadota</taxon>
        <taxon>Gammaproteobacteria</taxon>
        <taxon>Alteromonadales</taxon>
        <taxon>Shewanellaceae</taxon>
        <taxon>Shewanella</taxon>
    </lineage>
</organism>
<evidence type="ECO:0000313" key="1">
    <source>
        <dbReference type="EMBL" id="BAJ02740.1"/>
    </source>
</evidence>
<evidence type="ECO:0000313" key="2">
    <source>
        <dbReference type="Proteomes" id="UP000002350"/>
    </source>
</evidence>
<accession>D4ZM41</accession>
<dbReference type="KEGG" id="svo:SVI_2769"/>
<keyword evidence="2" id="KW-1185">Reference proteome</keyword>
<sequence>MLEDLRGSKGVYQLKTKGSHILCKSLFGVFGEF</sequence>
<gene>
    <name evidence="1" type="ordered locus">SVI_2769</name>
</gene>
<dbReference type="EMBL" id="AP011177">
    <property type="protein sequence ID" value="BAJ02740.1"/>
    <property type="molecule type" value="Genomic_DNA"/>
</dbReference>
<dbReference type="AlphaFoldDB" id="D4ZM41"/>
<dbReference type="HOGENOM" id="CLU_3383774_0_0_6"/>
<dbReference type="Proteomes" id="UP000002350">
    <property type="component" value="Chromosome"/>
</dbReference>
<name>D4ZM41_SHEVD</name>
<protein>
    <submittedName>
        <fullName evidence="1">Uncharacterized protein</fullName>
    </submittedName>
</protein>
<reference evidence="2" key="1">
    <citation type="journal article" date="2010" name="Mol. Biosyst.">
        <title>Complete genome sequence and comparative analysis of Shewanella violacea, a psychrophilic and piezophilic bacterium from deep sea floor sediments.</title>
        <authorList>
            <person name="Aono E."/>
            <person name="Baba T."/>
            <person name="Ara T."/>
            <person name="Nishi T."/>
            <person name="Nakamichi T."/>
            <person name="Inamoto E."/>
            <person name="Toyonaga H."/>
            <person name="Hasegawa M."/>
            <person name="Takai Y."/>
            <person name="Okumura Y."/>
            <person name="Baba M."/>
            <person name="Tomita M."/>
            <person name="Kato C."/>
            <person name="Oshima T."/>
            <person name="Nakasone K."/>
            <person name="Mori H."/>
        </authorList>
    </citation>
    <scope>NUCLEOTIDE SEQUENCE [LARGE SCALE GENOMIC DNA]</scope>
    <source>
        <strain evidence="2">JCM 10179 / CIP 106290 / LMG 19151 / DSS12</strain>
    </source>
</reference>